<dbReference type="InterPro" id="IPR011333">
    <property type="entry name" value="SKP1/BTB/POZ_sf"/>
</dbReference>
<proteinExistence type="predicted"/>
<evidence type="ECO:0000313" key="2">
    <source>
        <dbReference type="EMBL" id="CAG6513844.1"/>
    </source>
</evidence>
<organism evidence="2">
    <name type="scientific">Culex pipiens</name>
    <name type="common">House mosquito</name>
    <dbReference type="NCBI Taxonomy" id="7175"/>
    <lineage>
        <taxon>Eukaryota</taxon>
        <taxon>Metazoa</taxon>
        <taxon>Ecdysozoa</taxon>
        <taxon>Arthropoda</taxon>
        <taxon>Hexapoda</taxon>
        <taxon>Insecta</taxon>
        <taxon>Pterygota</taxon>
        <taxon>Neoptera</taxon>
        <taxon>Endopterygota</taxon>
        <taxon>Diptera</taxon>
        <taxon>Nematocera</taxon>
        <taxon>Culicoidea</taxon>
        <taxon>Culicidae</taxon>
        <taxon>Culicinae</taxon>
        <taxon>Culicini</taxon>
        <taxon>Culex</taxon>
        <taxon>Culex</taxon>
    </lineage>
</organism>
<dbReference type="SUPFAM" id="SSF49599">
    <property type="entry name" value="TRAF domain-like"/>
    <property type="match status" value="1"/>
</dbReference>
<evidence type="ECO:0000259" key="1">
    <source>
        <dbReference type="PROSITE" id="PS50097"/>
    </source>
</evidence>
<name>A0A8D8DN39_CULPI</name>
<dbReference type="AlphaFoldDB" id="A0A8D8DN39"/>
<dbReference type="PROSITE" id="PS50097">
    <property type="entry name" value="BTB"/>
    <property type="match status" value="1"/>
</dbReference>
<accession>A0A8D8DN39</accession>
<dbReference type="SUPFAM" id="SSF54695">
    <property type="entry name" value="POZ domain"/>
    <property type="match status" value="1"/>
</dbReference>
<dbReference type="SMART" id="SM00225">
    <property type="entry name" value="BTB"/>
    <property type="match status" value="1"/>
</dbReference>
<dbReference type="Gene3D" id="3.30.710.10">
    <property type="entry name" value="Potassium Channel Kv1.1, Chain A"/>
    <property type="match status" value="1"/>
</dbReference>
<feature type="domain" description="BTB" evidence="1">
    <location>
        <begin position="172"/>
        <end position="239"/>
    </location>
</feature>
<protein>
    <submittedName>
        <fullName evidence="2">Speckle-type POZ protein B</fullName>
    </submittedName>
</protein>
<dbReference type="PANTHER" id="PTHR24413">
    <property type="entry name" value="SPECKLE-TYPE POZ PROTEIN"/>
    <property type="match status" value="1"/>
</dbReference>
<dbReference type="FunFam" id="3.30.710.10:FF:000159">
    <property type="entry name" value="Speckle-type POZ protein B"/>
    <property type="match status" value="1"/>
</dbReference>
<dbReference type="Pfam" id="PF00651">
    <property type="entry name" value="BTB"/>
    <property type="match status" value="1"/>
</dbReference>
<sequence length="336" mass="38245">MEDDSKSVVESVNAQPYSYCTDTKVTTYKHSWKINNFDLCSELDLQSSEYSSDGNEKFKWYWQLTPKSDRNVTTRLTLFVTFPETGIKLISKVKVIEDGMESVTANRRETATPIKCKECLNYTLKSNVKSLIFDIELTIIEDFMCHEGSMPIVQDYWLSNLWTNLLDDKEFSDVVLAVNGKEFLAHKAVLANRSSVFRAMLSHKMVESTENKVTITDIEPKVFEQLLHFIYTDSVSDSDMATMAFDLLQAADKYDLETLKTRCEVALCGQISKETAVNTLVLADLYHAKKLKRAAINFIGRNVGVIQTEDWKKLTLKNFELAGGVMIELLEGTQLK</sequence>
<dbReference type="EMBL" id="HBUE01274003">
    <property type="protein sequence ID" value="CAG6565325.1"/>
    <property type="molecule type" value="Transcribed_RNA"/>
</dbReference>
<reference evidence="2" key="1">
    <citation type="submission" date="2021-05" db="EMBL/GenBank/DDBJ databases">
        <authorList>
            <person name="Alioto T."/>
            <person name="Alioto T."/>
            <person name="Gomez Garrido J."/>
        </authorList>
    </citation>
    <scope>NUCLEOTIDE SEQUENCE</scope>
</reference>
<dbReference type="EMBL" id="HBUE01018796">
    <property type="protein sequence ID" value="CAG6451652.1"/>
    <property type="molecule type" value="Transcribed_RNA"/>
</dbReference>
<dbReference type="InterPro" id="IPR000210">
    <property type="entry name" value="BTB/POZ_dom"/>
</dbReference>
<dbReference type="Gene3D" id="6.10.250.3030">
    <property type="match status" value="1"/>
</dbReference>
<dbReference type="EMBL" id="HBUE01168639">
    <property type="protein sequence ID" value="CAG6513844.1"/>
    <property type="molecule type" value="Transcribed_RNA"/>
</dbReference>